<dbReference type="GO" id="GO:0016787">
    <property type="term" value="F:hydrolase activity"/>
    <property type="evidence" value="ECO:0007669"/>
    <property type="project" value="UniProtKB-KW"/>
</dbReference>
<dbReference type="PANTHER" id="PTHR37294:SF1">
    <property type="entry name" value="3'-5' EXORIBONUCLEASE YHAM"/>
    <property type="match status" value="1"/>
</dbReference>
<dbReference type="PANTHER" id="PTHR37294">
    <property type="entry name" value="3'-5' EXORIBONUCLEASE YHAM"/>
    <property type="match status" value="1"/>
</dbReference>
<keyword evidence="1" id="KW-0378">Hydrolase</keyword>
<dbReference type="Pfam" id="PF01966">
    <property type="entry name" value="HD"/>
    <property type="match status" value="1"/>
</dbReference>
<accession>A0A7V3ZW31</accession>
<dbReference type="InterPro" id="IPR006674">
    <property type="entry name" value="HD_domain"/>
</dbReference>
<comment type="caution">
    <text evidence="3">The sequence shown here is derived from an EMBL/GenBank/DDBJ whole genome shotgun (WGS) entry which is preliminary data.</text>
</comment>
<dbReference type="InterPro" id="IPR050798">
    <property type="entry name" value="YhaM_exoribonuc/phosphodiest"/>
</dbReference>
<evidence type="ECO:0000259" key="2">
    <source>
        <dbReference type="PROSITE" id="PS51831"/>
    </source>
</evidence>
<dbReference type="NCBIfam" id="TIGR00277">
    <property type="entry name" value="HDIG"/>
    <property type="match status" value="1"/>
</dbReference>
<dbReference type="CDD" id="cd00077">
    <property type="entry name" value="HDc"/>
    <property type="match status" value="1"/>
</dbReference>
<dbReference type="InterPro" id="IPR003607">
    <property type="entry name" value="HD/PDEase_dom"/>
</dbReference>
<dbReference type="AlphaFoldDB" id="A0A7V3ZW31"/>
<evidence type="ECO:0000313" key="3">
    <source>
        <dbReference type="EMBL" id="HGL16758.1"/>
    </source>
</evidence>
<dbReference type="SUPFAM" id="SSF109604">
    <property type="entry name" value="HD-domain/PDEase-like"/>
    <property type="match status" value="1"/>
</dbReference>
<dbReference type="InterPro" id="IPR006675">
    <property type="entry name" value="HDIG_dom"/>
</dbReference>
<dbReference type="SMART" id="SM00471">
    <property type="entry name" value="HDc"/>
    <property type="match status" value="1"/>
</dbReference>
<dbReference type="EMBL" id="DTDJ01000003">
    <property type="protein sequence ID" value="HGL16758.1"/>
    <property type="molecule type" value="Genomic_DNA"/>
</dbReference>
<sequence length="324" mass="37391">MVKNIFVKDLPNLIGNEIEDLFQIKDLQDRSGKEGQPFVELTIADVSGTLTARIFDDVEALRGKIERGRVHRLRMQVYQFANQIGLKVLDVEKVEDYDIRHFVPSSSVDSSKLEEDLKSFIRKIDNPQIKTLLKRIFIDDEEFRKKFLLAPAARFYHHNFVGGLAEHTLQIARVAEAISELYDVVDRDLLIAGALLHDIGKVYEMEYTPDIEFTDEGRLFGHLIIGYEFVSKKIHEIEVVNKFPEELRMKILHMILSHHGELQYGSPVKPMFLEAQILHFLDDLDAKADMFKKASDLRSESNTKWSEFSKPLGRSVFLGELEEE</sequence>
<dbReference type="Gene3D" id="1.10.3210.10">
    <property type="entry name" value="Hypothetical protein af1432"/>
    <property type="match status" value="1"/>
</dbReference>
<gene>
    <name evidence="3" type="ORF">ENU66_00205</name>
</gene>
<proteinExistence type="predicted"/>
<evidence type="ECO:0000256" key="1">
    <source>
        <dbReference type="ARBA" id="ARBA00022801"/>
    </source>
</evidence>
<dbReference type="PROSITE" id="PS51831">
    <property type="entry name" value="HD"/>
    <property type="match status" value="1"/>
</dbReference>
<protein>
    <submittedName>
        <fullName evidence="3">HD domain-containing protein</fullName>
    </submittedName>
</protein>
<reference evidence="3" key="1">
    <citation type="journal article" date="2020" name="mSystems">
        <title>Genome- and Community-Level Interaction Insights into Carbon Utilization and Element Cycling Functions of Hydrothermarchaeota in Hydrothermal Sediment.</title>
        <authorList>
            <person name="Zhou Z."/>
            <person name="Liu Y."/>
            <person name="Xu W."/>
            <person name="Pan J."/>
            <person name="Luo Z.H."/>
            <person name="Li M."/>
        </authorList>
    </citation>
    <scope>NUCLEOTIDE SEQUENCE [LARGE SCALE GENOMIC DNA]</scope>
    <source>
        <strain evidence="3">SpSt-69</strain>
    </source>
</reference>
<organism evidence="3">
    <name type="scientific">candidate division WOR-3 bacterium</name>
    <dbReference type="NCBI Taxonomy" id="2052148"/>
    <lineage>
        <taxon>Bacteria</taxon>
        <taxon>Bacteria division WOR-3</taxon>
    </lineage>
</organism>
<name>A0A7V3ZW31_UNCW3</name>
<feature type="domain" description="HD" evidence="2">
    <location>
        <begin position="164"/>
        <end position="287"/>
    </location>
</feature>
<dbReference type="GO" id="GO:0031125">
    <property type="term" value="P:rRNA 3'-end processing"/>
    <property type="evidence" value="ECO:0007669"/>
    <property type="project" value="TreeGrafter"/>
</dbReference>